<keyword evidence="2" id="KW-0496">Mitochondrion</keyword>
<feature type="domain" description="Homing endonuclease LAGLIDADG" evidence="1">
    <location>
        <begin position="36"/>
        <end position="134"/>
    </location>
</feature>
<dbReference type="Pfam" id="PF00961">
    <property type="entry name" value="LAGLIDADG_1"/>
    <property type="match status" value="1"/>
</dbReference>
<keyword evidence="2" id="KW-0255">Endonuclease</keyword>
<dbReference type="InterPro" id="IPR004860">
    <property type="entry name" value="LAGLIDADG_dom"/>
</dbReference>
<dbReference type="Gene3D" id="3.10.28.10">
    <property type="entry name" value="Homing endonucleases"/>
    <property type="match status" value="1"/>
</dbReference>
<protein>
    <submittedName>
        <fullName evidence="2">LAGLIDADG endonuclease</fullName>
    </submittedName>
</protein>
<dbReference type="GO" id="GO:0004519">
    <property type="term" value="F:endonuclease activity"/>
    <property type="evidence" value="ECO:0007669"/>
    <property type="project" value="UniProtKB-KW"/>
</dbReference>
<proteinExistence type="predicted"/>
<dbReference type="SUPFAM" id="SSF55608">
    <property type="entry name" value="Homing endonucleases"/>
    <property type="match status" value="1"/>
</dbReference>
<dbReference type="PANTHER" id="PTHR36181:SF4">
    <property type="entry name" value="LAGLIDADG ENDONUCLEASE"/>
    <property type="match status" value="1"/>
</dbReference>
<gene>
    <name evidence="2" type="primary">orf164</name>
</gene>
<keyword evidence="2" id="KW-0540">Nuclease</keyword>
<reference evidence="2" key="1">
    <citation type="submission" date="2020-01" db="EMBL/GenBank/DDBJ databases">
        <authorList>
            <person name="Fang M.L."/>
            <person name="Zhang Y."/>
        </authorList>
    </citation>
    <scope>NUCLEOTIDE SEQUENCE</scope>
    <source>
        <strain evidence="2">YMF1.03037</strain>
    </source>
</reference>
<evidence type="ECO:0000313" key="2">
    <source>
        <dbReference type="EMBL" id="QID02853.1"/>
    </source>
</evidence>
<dbReference type="GO" id="GO:0005739">
    <property type="term" value="C:mitochondrion"/>
    <property type="evidence" value="ECO:0007669"/>
    <property type="project" value="UniProtKB-ARBA"/>
</dbReference>
<dbReference type="EMBL" id="MN977366">
    <property type="protein sequence ID" value="QID02853.1"/>
    <property type="molecule type" value="Genomic_DNA"/>
</dbReference>
<dbReference type="AlphaFoldDB" id="A0A6G6A3T1"/>
<dbReference type="InterPro" id="IPR027434">
    <property type="entry name" value="Homing_endonucl"/>
</dbReference>
<dbReference type="FunFam" id="3.10.28.10:FF:000010">
    <property type="entry name" value="LAGLIDADG homing endonuclease I-LtrII"/>
    <property type="match status" value="1"/>
</dbReference>
<accession>A0A6G6A3T1</accession>
<evidence type="ECO:0000259" key="1">
    <source>
        <dbReference type="Pfam" id="PF00961"/>
    </source>
</evidence>
<dbReference type="PANTHER" id="PTHR36181">
    <property type="entry name" value="INTRON-ENCODED ENDONUCLEASE AI3-RELATED"/>
    <property type="match status" value="1"/>
</dbReference>
<keyword evidence="2" id="KW-0378">Hydrolase</keyword>
<organism evidence="2">
    <name type="scientific">Orbilia oligospora</name>
    <name type="common">Nematode-trapping fungus</name>
    <name type="synonym">Arthrobotrys oligospora</name>
    <dbReference type="NCBI Taxonomy" id="2813651"/>
    <lineage>
        <taxon>Eukaryota</taxon>
        <taxon>Fungi</taxon>
        <taxon>Dikarya</taxon>
        <taxon>Ascomycota</taxon>
        <taxon>Pezizomycotina</taxon>
        <taxon>Orbiliomycetes</taxon>
        <taxon>Orbiliales</taxon>
        <taxon>Orbiliaceae</taxon>
        <taxon>Orbilia</taxon>
    </lineage>
</organism>
<dbReference type="InterPro" id="IPR051289">
    <property type="entry name" value="LAGLIDADG_Endonuclease"/>
</dbReference>
<geneLocation type="mitochondrion" evidence="2"/>
<sequence>MNKGLSDELALAFPNTIPVLRPIVLDQVIKDINWFVGFVNAEGSFFIKINESKNRIGFSVGLRFQITQHLRDEKLLKSFIPYLGCGYYSIRSSNDVADFLVLSFSDINDKIIPLFAKYPILGIKRLDYDDFCKVAELMKNKDHLTKEGLEKIIIIRKGMNRNRS</sequence>
<name>A0A6G6A3T1_ORBOL</name>